<dbReference type="EMBL" id="SNYI01000002">
    <property type="protein sequence ID" value="TDQ30586.1"/>
    <property type="molecule type" value="Genomic_DNA"/>
</dbReference>
<dbReference type="GO" id="GO:0016985">
    <property type="term" value="F:mannan endo-1,4-beta-mannosidase activity"/>
    <property type="evidence" value="ECO:0007669"/>
    <property type="project" value="InterPro"/>
</dbReference>
<keyword evidence="3 4" id="KW-0326">Glycosidase</keyword>
<proteinExistence type="inferred from homology"/>
<evidence type="ECO:0000256" key="5">
    <source>
        <dbReference type="SAM" id="Phobius"/>
    </source>
</evidence>
<dbReference type="OrthoDB" id="9816550at2"/>
<feature type="active site" description="Nucleophile" evidence="4">
    <location>
        <position position="256"/>
    </location>
</feature>
<evidence type="ECO:0000259" key="6">
    <source>
        <dbReference type="PROSITE" id="PS51764"/>
    </source>
</evidence>
<dbReference type="AlphaFoldDB" id="A0A4R6TIK2"/>
<evidence type="ECO:0000313" key="7">
    <source>
        <dbReference type="EMBL" id="TDQ30586.1"/>
    </source>
</evidence>
<organism evidence="7 8">
    <name type="scientific">Zeaxanthinibacter enoshimensis</name>
    <dbReference type="NCBI Taxonomy" id="392009"/>
    <lineage>
        <taxon>Bacteria</taxon>
        <taxon>Pseudomonadati</taxon>
        <taxon>Bacteroidota</taxon>
        <taxon>Flavobacteriia</taxon>
        <taxon>Flavobacteriales</taxon>
        <taxon>Flavobacteriaceae</taxon>
        <taxon>Zeaxanthinibacter</taxon>
    </lineage>
</organism>
<feature type="active site" description="Proton donor" evidence="4">
    <location>
        <position position="153"/>
    </location>
</feature>
<dbReference type="InterPro" id="IPR000805">
    <property type="entry name" value="Glyco_hydro_26"/>
</dbReference>
<dbReference type="GO" id="GO:0006080">
    <property type="term" value="P:substituted mannan metabolic process"/>
    <property type="evidence" value="ECO:0007669"/>
    <property type="project" value="InterPro"/>
</dbReference>
<comment type="similarity">
    <text evidence="1 4">Belongs to the glycosyl hydrolase 26 family.</text>
</comment>
<dbReference type="InterPro" id="IPR022790">
    <property type="entry name" value="GH26_dom"/>
</dbReference>
<evidence type="ECO:0000256" key="2">
    <source>
        <dbReference type="ARBA" id="ARBA00022801"/>
    </source>
</evidence>
<dbReference type="Proteomes" id="UP000295468">
    <property type="component" value="Unassembled WGS sequence"/>
</dbReference>
<gene>
    <name evidence="7" type="ORF">CLV82_1271</name>
</gene>
<feature type="domain" description="GH26" evidence="6">
    <location>
        <begin position="24"/>
        <end position="312"/>
    </location>
</feature>
<evidence type="ECO:0000256" key="1">
    <source>
        <dbReference type="ARBA" id="ARBA00007754"/>
    </source>
</evidence>
<name>A0A4R6TIK2_9FLAO</name>
<accession>A0A4R6TIK2</accession>
<keyword evidence="5" id="KW-0812">Transmembrane</keyword>
<sequence length="325" mass="38008">MKRSNIHIWTTIALLAIPVCMVWLNGYKAIDALLWSKPAHAPVMLAQDNTELNPSLEFGIYDPYHSWRDSATTWNYEQFYLHWVNFDPAAIQREIKRVLQRETKAILVVEPWSKYQTPLFNDIIAGRYDVEIDKINQVLQGFKDTLYICWGHEMDQDLTTRYDWSSRDSAGYKAAYRYVHSRLKENPVKWIWAPVGKDNCNDYWPGNEYVDMVGLPIYSLPDFDYAYYGRIRSFKEAFGEKYTLVKGHDKPVFLVEFGVSGSDDFEAYWVREAFDAFNTFPLLKSVVFFNSKDIEGAWGTAYETPDWSINQELIAALIDNYRHSD</sequence>
<dbReference type="PROSITE" id="PS51764">
    <property type="entry name" value="GH26"/>
    <property type="match status" value="1"/>
</dbReference>
<evidence type="ECO:0000256" key="3">
    <source>
        <dbReference type="ARBA" id="ARBA00023295"/>
    </source>
</evidence>
<keyword evidence="5" id="KW-0472">Membrane</keyword>
<comment type="caution">
    <text evidence="7">The sequence shown here is derived from an EMBL/GenBank/DDBJ whole genome shotgun (WGS) entry which is preliminary data.</text>
</comment>
<keyword evidence="8" id="KW-1185">Reference proteome</keyword>
<dbReference type="SUPFAM" id="SSF51445">
    <property type="entry name" value="(Trans)glycosidases"/>
    <property type="match status" value="1"/>
</dbReference>
<keyword evidence="2 4" id="KW-0378">Hydrolase</keyword>
<dbReference type="PANTHER" id="PTHR40079">
    <property type="entry name" value="MANNAN ENDO-1,4-BETA-MANNOSIDASE E-RELATED"/>
    <property type="match status" value="1"/>
</dbReference>
<feature type="transmembrane region" description="Helical" evidence="5">
    <location>
        <begin position="6"/>
        <end position="27"/>
    </location>
</feature>
<reference evidence="7 8" key="1">
    <citation type="submission" date="2019-03" db="EMBL/GenBank/DDBJ databases">
        <title>Genomic Encyclopedia of Archaeal and Bacterial Type Strains, Phase II (KMG-II): from individual species to whole genera.</title>
        <authorList>
            <person name="Goeker M."/>
        </authorList>
    </citation>
    <scope>NUCLEOTIDE SEQUENCE [LARGE SCALE GENOMIC DNA]</scope>
    <source>
        <strain evidence="7 8">DSM 18435</strain>
    </source>
</reference>
<dbReference type="Gene3D" id="3.20.20.80">
    <property type="entry name" value="Glycosidases"/>
    <property type="match status" value="1"/>
</dbReference>
<evidence type="ECO:0000256" key="4">
    <source>
        <dbReference type="PROSITE-ProRule" id="PRU01100"/>
    </source>
</evidence>
<dbReference type="Pfam" id="PF02156">
    <property type="entry name" value="Glyco_hydro_26"/>
    <property type="match status" value="1"/>
</dbReference>
<dbReference type="RefSeq" id="WP_133643482.1">
    <property type="nucleotide sequence ID" value="NZ_SNYI01000002.1"/>
</dbReference>
<keyword evidence="5" id="KW-1133">Transmembrane helix</keyword>
<dbReference type="PANTHER" id="PTHR40079:SF4">
    <property type="entry name" value="GH26 DOMAIN-CONTAINING PROTEIN-RELATED"/>
    <property type="match status" value="1"/>
</dbReference>
<dbReference type="InterPro" id="IPR017853">
    <property type="entry name" value="GH"/>
</dbReference>
<protein>
    <submittedName>
        <fullName evidence="7">Beta-mannanase</fullName>
    </submittedName>
</protein>
<evidence type="ECO:0000313" key="8">
    <source>
        <dbReference type="Proteomes" id="UP000295468"/>
    </source>
</evidence>